<feature type="domain" description="Vacuolar protein sorting-associated protein 13 VPS13 adaptor binding" evidence="1">
    <location>
        <begin position="4"/>
        <end position="87"/>
    </location>
</feature>
<protein>
    <submittedName>
        <fullName evidence="4">SHR-BD domain-containing protein</fullName>
    </submittedName>
</protein>
<dbReference type="EMBL" id="UYRT01026973">
    <property type="protein sequence ID" value="VDK65803.1"/>
    <property type="molecule type" value="Genomic_DNA"/>
</dbReference>
<dbReference type="OrthoDB" id="5830923at2759"/>
<organism evidence="4">
    <name type="scientific">Gongylonema pulchrum</name>
    <dbReference type="NCBI Taxonomy" id="637853"/>
    <lineage>
        <taxon>Eukaryota</taxon>
        <taxon>Metazoa</taxon>
        <taxon>Ecdysozoa</taxon>
        <taxon>Nematoda</taxon>
        <taxon>Chromadorea</taxon>
        <taxon>Rhabditida</taxon>
        <taxon>Spirurina</taxon>
        <taxon>Spiruromorpha</taxon>
        <taxon>Spiruroidea</taxon>
        <taxon>Gongylonematidae</taxon>
        <taxon>Gongylonema</taxon>
    </lineage>
</organism>
<reference evidence="2 3" key="2">
    <citation type="submission" date="2018-11" db="EMBL/GenBank/DDBJ databases">
        <authorList>
            <consortium name="Pathogen Informatics"/>
        </authorList>
    </citation>
    <scope>NUCLEOTIDE SEQUENCE [LARGE SCALE GENOMIC DNA]</scope>
</reference>
<reference evidence="4" key="1">
    <citation type="submission" date="2016-06" db="UniProtKB">
        <authorList>
            <consortium name="WormBaseParasite"/>
        </authorList>
    </citation>
    <scope>IDENTIFICATION</scope>
</reference>
<evidence type="ECO:0000313" key="4">
    <source>
        <dbReference type="WBParaSite" id="GPUH_0000887401-mRNA-1"/>
    </source>
</evidence>
<proteinExistence type="predicted"/>
<name>A0A183DJH3_9BILA</name>
<dbReference type="WBParaSite" id="GPUH_0000887401-mRNA-1">
    <property type="protein sequence ID" value="GPUH_0000887401-mRNA-1"/>
    <property type="gene ID" value="GPUH_0000887401"/>
</dbReference>
<sequence length="124" mass="13700">MLQAKLSLSGNYWSDEFPLDAVGNAGRISCKDENGNEHSVALEISMCQSGLTKVITFLPFYMLHNESQHALEVREFGGQNWFAVAPQTVSDNENHFFFPLIISVDNGRIVGICVGVSFFVIDGN</sequence>
<evidence type="ECO:0000313" key="3">
    <source>
        <dbReference type="Proteomes" id="UP000271098"/>
    </source>
</evidence>
<evidence type="ECO:0000259" key="1">
    <source>
        <dbReference type="Pfam" id="PF25036"/>
    </source>
</evidence>
<dbReference type="Pfam" id="PF25036">
    <property type="entry name" value="VPS13_VAB"/>
    <property type="match status" value="1"/>
</dbReference>
<accession>A0A183DJH3</accession>
<gene>
    <name evidence="2" type="ORF">GPUH_LOCUS8862</name>
</gene>
<dbReference type="AlphaFoldDB" id="A0A183DJH3"/>
<evidence type="ECO:0000313" key="2">
    <source>
        <dbReference type="EMBL" id="VDK65803.1"/>
    </source>
</evidence>
<keyword evidence="3" id="KW-1185">Reference proteome</keyword>
<dbReference type="InterPro" id="IPR009543">
    <property type="entry name" value="VPS13_VAB"/>
</dbReference>
<dbReference type="Proteomes" id="UP000271098">
    <property type="component" value="Unassembled WGS sequence"/>
</dbReference>